<dbReference type="EMBL" id="LCJQ01000031">
    <property type="protein sequence ID" value="KKT80622.1"/>
    <property type="molecule type" value="Genomic_DNA"/>
</dbReference>
<name>A0A0G1MII4_9BACT</name>
<evidence type="ECO:0000313" key="2">
    <source>
        <dbReference type="EMBL" id="KKT80622.1"/>
    </source>
</evidence>
<organism evidence="2 3">
    <name type="scientific">Candidatus Azambacteria bacterium GW2011_GWA1_44_9</name>
    <dbReference type="NCBI Taxonomy" id="1618610"/>
    <lineage>
        <taxon>Bacteria</taxon>
        <taxon>Candidatus Azamiibacteriota</taxon>
    </lineage>
</organism>
<dbReference type="Proteomes" id="UP000034595">
    <property type="component" value="Unassembled WGS sequence"/>
</dbReference>
<reference evidence="2 3" key="1">
    <citation type="journal article" date="2015" name="Nature">
        <title>rRNA introns, odd ribosomes, and small enigmatic genomes across a large radiation of phyla.</title>
        <authorList>
            <person name="Brown C.T."/>
            <person name="Hug L.A."/>
            <person name="Thomas B.C."/>
            <person name="Sharon I."/>
            <person name="Castelle C.J."/>
            <person name="Singh A."/>
            <person name="Wilkins M.J."/>
            <person name="Williams K.H."/>
            <person name="Banfield J.F."/>
        </authorList>
    </citation>
    <scope>NUCLEOTIDE SEQUENCE [LARGE SCALE GENOMIC DNA]</scope>
</reference>
<proteinExistence type="predicted"/>
<dbReference type="AlphaFoldDB" id="A0A0G1MII4"/>
<feature type="compositionally biased region" description="Basic residues" evidence="1">
    <location>
        <begin position="25"/>
        <end position="40"/>
    </location>
</feature>
<feature type="region of interest" description="Disordered" evidence="1">
    <location>
        <begin position="15"/>
        <end position="49"/>
    </location>
</feature>
<accession>A0A0G1MII4</accession>
<gene>
    <name evidence="2" type="ORF">UW78_C0031G0008</name>
</gene>
<protein>
    <submittedName>
        <fullName evidence="2">Uncharacterized protein</fullName>
    </submittedName>
</protein>
<comment type="caution">
    <text evidence="2">The sequence shown here is derived from an EMBL/GenBank/DDBJ whole genome shotgun (WGS) entry which is preliminary data.</text>
</comment>
<sequence length="65" mass="8075">HRRWNCSHPSRLRINPRPNINWQPAKRRRRPRHHRCRNRRPPVSDIFRPDFKSLRSNCRNTVSVE</sequence>
<feature type="non-terminal residue" evidence="2">
    <location>
        <position position="1"/>
    </location>
</feature>
<evidence type="ECO:0000313" key="3">
    <source>
        <dbReference type="Proteomes" id="UP000034595"/>
    </source>
</evidence>
<evidence type="ECO:0000256" key="1">
    <source>
        <dbReference type="SAM" id="MobiDB-lite"/>
    </source>
</evidence>